<evidence type="ECO:0000256" key="1">
    <source>
        <dbReference type="ARBA" id="ARBA00005755"/>
    </source>
</evidence>
<dbReference type="PANTHER" id="PTHR33568">
    <property type="entry name" value="DNA POLYMERASE"/>
    <property type="match status" value="1"/>
</dbReference>
<evidence type="ECO:0000259" key="9">
    <source>
        <dbReference type="Pfam" id="PF03175"/>
    </source>
</evidence>
<keyword evidence="7" id="KW-0238">DNA-binding</keyword>
<dbReference type="InterPro" id="IPR043502">
    <property type="entry name" value="DNA/RNA_pol_sf"/>
</dbReference>
<keyword evidence="4" id="KW-0548">Nucleotidyltransferase</keyword>
<dbReference type="InterPro" id="IPR023211">
    <property type="entry name" value="DNA_pol_palm_dom_sf"/>
</dbReference>
<dbReference type="SUPFAM" id="SSF56672">
    <property type="entry name" value="DNA/RNA polymerases"/>
    <property type="match status" value="1"/>
</dbReference>
<dbReference type="Proteomes" id="UP000225706">
    <property type="component" value="Unassembled WGS sequence"/>
</dbReference>
<dbReference type="EMBL" id="LSMT01002024">
    <property type="protein sequence ID" value="PFX11683.1"/>
    <property type="molecule type" value="Genomic_DNA"/>
</dbReference>
<feature type="domain" description="DNA-directed DNA polymerase family B mitochondria/virus" evidence="9">
    <location>
        <begin position="2"/>
        <end position="408"/>
    </location>
</feature>
<organism evidence="10 11">
    <name type="scientific">Stylophora pistillata</name>
    <name type="common">Smooth cauliflower coral</name>
    <dbReference type="NCBI Taxonomy" id="50429"/>
    <lineage>
        <taxon>Eukaryota</taxon>
        <taxon>Metazoa</taxon>
        <taxon>Cnidaria</taxon>
        <taxon>Anthozoa</taxon>
        <taxon>Hexacorallia</taxon>
        <taxon>Scleractinia</taxon>
        <taxon>Astrocoeniina</taxon>
        <taxon>Pocilloporidae</taxon>
        <taxon>Stylophora</taxon>
    </lineage>
</organism>
<dbReference type="GO" id="GO:0003677">
    <property type="term" value="F:DNA binding"/>
    <property type="evidence" value="ECO:0007669"/>
    <property type="project" value="UniProtKB-KW"/>
</dbReference>
<dbReference type="GO" id="GO:0006281">
    <property type="term" value="P:DNA repair"/>
    <property type="evidence" value="ECO:0007669"/>
    <property type="project" value="UniProtKB-ARBA"/>
</dbReference>
<keyword evidence="11" id="KW-1185">Reference proteome</keyword>
<dbReference type="InterPro" id="IPR011335">
    <property type="entry name" value="Restrct_endonuc-II-like"/>
</dbReference>
<evidence type="ECO:0000313" key="10">
    <source>
        <dbReference type="EMBL" id="PFX11683.1"/>
    </source>
</evidence>
<evidence type="ECO:0000256" key="7">
    <source>
        <dbReference type="ARBA" id="ARBA00023125"/>
    </source>
</evidence>
<accession>A0A2B4R4F3</accession>
<keyword evidence="5" id="KW-0235">DNA replication</keyword>
<evidence type="ECO:0000256" key="8">
    <source>
        <dbReference type="ARBA" id="ARBA00049244"/>
    </source>
</evidence>
<evidence type="ECO:0000256" key="3">
    <source>
        <dbReference type="ARBA" id="ARBA00022679"/>
    </source>
</evidence>
<dbReference type="Gene3D" id="3.90.1600.10">
    <property type="entry name" value="Palm domain of DNA polymerase"/>
    <property type="match status" value="1"/>
</dbReference>
<dbReference type="Pfam" id="PF03175">
    <property type="entry name" value="DNA_pol_B_2"/>
    <property type="match status" value="1"/>
</dbReference>
<dbReference type="AlphaFoldDB" id="A0A2B4R4F3"/>
<comment type="catalytic activity">
    <reaction evidence="8">
        <text>DNA(n) + a 2'-deoxyribonucleoside 5'-triphosphate = DNA(n+1) + diphosphate</text>
        <dbReference type="Rhea" id="RHEA:22508"/>
        <dbReference type="Rhea" id="RHEA-COMP:17339"/>
        <dbReference type="Rhea" id="RHEA-COMP:17340"/>
        <dbReference type="ChEBI" id="CHEBI:33019"/>
        <dbReference type="ChEBI" id="CHEBI:61560"/>
        <dbReference type="ChEBI" id="CHEBI:173112"/>
        <dbReference type="EC" id="2.7.7.7"/>
    </reaction>
</comment>
<dbReference type="STRING" id="50429.A0A2B4R4F3"/>
<dbReference type="GO" id="GO:0006260">
    <property type="term" value="P:DNA replication"/>
    <property type="evidence" value="ECO:0007669"/>
    <property type="project" value="UniProtKB-KW"/>
</dbReference>
<dbReference type="PANTHER" id="PTHR33568:SF3">
    <property type="entry name" value="DNA-DIRECTED DNA POLYMERASE"/>
    <property type="match status" value="1"/>
</dbReference>
<comment type="caution">
    <text evidence="10">The sequence shown here is derived from an EMBL/GenBank/DDBJ whole genome shotgun (WGS) entry which is preliminary data.</text>
</comment>
<dbReference type="Gene3D" id="3.40.960.10">
    <property type="entry name" value="VSR Endonuclease"/>
    <property type="match status" value="1"/>
</dbReference>
<evidence type="ECO:0000256" key="4">
    <source>
        <dbReference type="ARBA" id="ARBA00022695"/>
    </source>
</evidence>
<evidence type="ECO:0000256" key="6">
    <source>
        <dbReference type="ARBA" id="ARBA00022932"/>
    </source>
</evidence>
<dbReference type="OrthoDB" id="5987878at2759"/>
<keyword evidence="3" id="KW-0808">Transferase</keyword>
<dbReference type="Gene3D" id="1.10.287.690">
    <property type="entry name" value="Helix hairpin bin"/>
    <property type="match status" value="1"/>
</dbReference>
<evidence type="ECO:0000256" key="5">
    <source>
        <dbReference type="ARBA" id="ARBA00022705"/>
    </source>
</evidence>
<evidence type="ECO:0000313" key="11">
    <source>
        <dbReference type="Proteomes" id="UP000225706"/>
    </source>
</evidence>
<dbReference type="EC" id="2.7.7.7" evidence="2"/>
<dbReference type="SUPFAM" id="SSF52980">
    <property type="entry name" value="Restriction endonuclease-like"/>
    <property type="match status" value="1"/>
</dbReference>
<dbReference type="GO" id="GO:0003887">
    <property type="term" value="F:DNA-directed DNA polymerase activity"/>
    <property type="evidence" value="ECO:0007669"/>
    <property type="project" value="UniProtKB-KW"/>
</dbReference>
<comment type="similarity">
    <text evidence="1">Belongs to the DNA polymerase type-B family.</text>
</comment>
<protein>
    <recommendedName>
        <fullName evidence="2">DNA-directed DNA polymerase</fullName>
        <ecNumber evidence="2">2.7.7.7</ecNumber>
    </recommendedName>
</protein>
<reference evidence="11" key="1">
    <citation type="journal article" date="2017" name="bioRxiv">
        <title>Comparative analysis of the genomes of Stylophora pistillata and Acropora digitifera provides evidence for extensive differences between species of corals.</title>
        <authorList>
            <person name="Voolstra C.R."/>
            <person name="Li Y."/>
            <person name="Liew Y.J."/>
            <person name="Baumgarten S."/>
            <person name="Zoccola D."/>
            <person name="Flot J.-F."/>
            <person name="Tambutte S."/>
            <person name="Allemand D."/>
            <person name="Aranda M."/>
        </authorList>
    </citation>
    <scope>NUCLEOTIDE SEQUENCE [LARGE SCALE GENOMIC DNA]</scope>
</reference>
<dbReference type="InterPro" id="IPR004868">
    <property type="entry name" value="DNA-dir_DNA_pol_B_mt/vir"/>
</dbReference>
<proteinExistence type="inferred from homology"/>
<evidence type="ECO:0000256" key="2">
    <source>
        <dbReference type="ARBA" id="ARBA00012417"/>
    </source>
</evidence>
<name>A0A2B4R4F3_STYPI</name>
<keyword evidence="6" id="KW-0239">DNA-directed DNA polymerase</keyword>
<dbReference type="GO" id="GO:0000166">
    <property type="term" value="F:nucleotide binding"/>
    <property type="evidence" value="ECO:0007669"/>
    <property type="project" value="InterPro"/>
</dbReference>
<sequence>MAYCRSDVKLLKAGCLKFIEEFHSIAKFDPMEKCVTIAQACNRYWRKCVMTPDSIAIEPVGGWEGATPNHSHVALEWLLWTERSLGTRIQHARNGGEYSIPHGPTVYRVDGYHASSLTVYEFHGCLFHGCRECYPQRSQIPFCSSVLTVEACRRQTTQKTAKLRQLGYTIIEMWQCQWENLKKSNPDLRDFIQSLSLTPPIHPREAFLGGRTGASTLYHRIDLIQGEQIRCVDVTSEYPWVNKYGEYPVGHRTIYLEPENQDPRAYYGLMKIDILPPTDLFNPVLPHRQKIGSATKLTFPLCPIAMGYTLIKIHEVWHFEKRRRGLFAPYVDTWLKIKQESSGYPAWCQTEEQKTDYIRQYKEREGIDLDPAMITKNPGRKAMAKLMLNSFWGKFCQNCNTSKTHQITHPASLLNLIDDPLEQVQDIRILSPELVEVVAKREDEDPLKGRATNVFIAAFTTCQARLKLYESLEILKDRVLYYDTDSMV</sequence>
<gene>
    <name evidence="10" type="ORF">AWC38_SpisGene24495</name>
</gene>